<evidence type="ECO:0000313" key="2">
    <source>
        <dbReference type="EMBL" id="KAF7465842.1"/>
    </source>
</evidence>
<evidence type="ECO:0000256" key="1">
    <source>
        <dbReference type="SAM" id="MobiDB-lite"/>
    </source>
</evidence>
<evidence type="ECO:0000313" key="4">
    <source>
        <dbReference type="Proteomes" id="UP000335636"/>
    </source>
</evidence>
<protein>
    <submittedName>
        <fullName evidence="3">Uncharacterized protein</fullName>
    </submittedName>
</protein>
<reference evidence="2" key="2">
    <citation type="submission" date="2020-08" db="EMBL/GenBank/DDBJ databases">
        <authorList>
            <person name="Shumante A."/>
            <person name="Zimin A.V."/>
            <person name="Puiu D."/>
            <person name="Salzberg S.L."/>
        </authorList>
    </citation>
    <scope>NUCLEOTIDE SEQUENCE</scope>
    <source>
        <strain evidence="2">WC2-LM</strain>
        <tissue evidence="2">Liver</tissue>
    </source>
</reference>
<dbReference type="Proteomes" id="UP000662637">
    <property type="component" value="Unassembled WGS sequence"/>
</dbReference>
<feature type="region of interest" description="Disordered" evidence="1">
    <location>
        <begin position="1"/>
        <end position="20"/>
    </location>
</feature>
<dbReference type="EMBL" id="CABDUW010004306">
    <property type="protein sequence ID" value="VTJ90278.1"/>
    <property type="molecule type" value="Genomic_DNA"/>
</dbReference>
<evidence type="ECO:0000313" key="3">
    <source>
        <dbReference type="EMBL" id="VTJ90278.1"/>
    </source>
</evidence>
<feature type="region of interest" description="Disordered" evidence="1">
    <location>
        <begin position="41"/>
        <end position="69"/>
    </location>
</feature>
<organism evidence="3 4">
    <name type="scientific">Marmota monax</name>
    <name type="common">Woodchuck</name>
    <dbReference type="NCBI Taxonomy" id="9995"/>
    <lineage>
        <taxon>Eukaryota</taxon>
        <taxon>Metazoa</taxon>
        <taxon>Chordata</taxon>
        <taxon>Craniata</taxon>
        <taxon>Vertebrata</taxon>
        <taxon>Euteleostomi</taxon>
        <taxon>Mammalia</taxon>
        <taxon>Eutheria</taxon>
        <taxon>Euarchontoglires</taxon>
        <taxon>Glires</taxon>
        <taxon>Rodentia</taxon>
        <taxon>Sciuromorpha</taxon>
        <taxon>Sciuridae</taxon>
        <taxon>Xerinae</taxon>
        <taxon>Marmotini</taxon>
        <taxon>Marmota</taxon>
    </lineage>
</organism>
<reference evidence="3 4" key="1">
    <citation type="submission" date="2019-04" db="EMBL/GenBank/DDBJ databases">
        <authorList>
            <person name="Alioto T."/>
            <person name="Alioto T."/>
        </authorList>
    </citation>
    <scope>NUCLEOTIDE SEQUENCE [LARGE SCALE GENOMIC DNA]</scope>
</reference>
<gene>
    <name evidence="2" type="ORF">GHT09_003616</name>
    <name evidence="3" type="ORF">MONAX_5E042781</name>
</gene>
<accession>A0A5E4D8A3</accession>
<dbReference type="AlphaFoldDB" id="A0A5E4D8A3"/>
<keyword evidence="4" id="KW-1185">Reference proteome</keyword>
<proteinExistence type="predicted"/>
<dbReference type="EMBL" id="WJEC01007886">
    <property type="protein sequence ID" value="KAF7465842.1"/>
    <property type="molecule type" value="Genomic_DNA"/>
</dbReference>
<sequence>MAKLTGDWAPKRAGTSSEPLGDHTWAVKWEWEEGGPCSLGGTHLWGNPRPPTLQPSTAPKATVPMSPPLFPHPPHRLSMAWTDRGQLPRFHPRAFVDSLLYADW</sequence>
<name>A0A5E4D8A3_MARMO</name>
<dbReference type="Proteomes" id="UP000335636">
    <property type="component" value="Unassembled WGS sequence"/>
</dbReference>